<feature type="transmembrane region" description="Helical" evidence="1">
    <location>
        <begin position="49"/>
        <end position="68"/>
    </location>
</feature>
<dbReference type="RefSeq" id="WP_343759233.1">
    <property type="nucleotide sequence ID" value="NZ_BAAACG010000006.1"/>
</dbReference>
<feature type="transmembrane region" description="Helical" evidence="1">
    <location>
        <begin position="89"/>
        <end position="109"/>
    </location>
</feature>
<evidence type="ECO:0000313" key="2">
    <source>
        <dbReference type="EMBL" id="GAA0735240.1"/>
    </source>
</evidence>
<protein>
    <submittedName>
        <fullName evidence="2">Uncharacterized protein</fullName>
    </submittedName>
</protein>
<organism evidence="2 3">
    <name type="scientific">Clostridium oceanicum</name>
    <dbReference type="NCBI Taxonomy" id="1543"/>
    <lineage>
        <taxon>Bacteria</taxon>
        <taxon>Bacillati</taxon>
        <taxon>Bacillota</taxon>
        <taxon>Clostridia</taxon>
        <taxon>Eubacteriales</taxon>
        <taxon>Clostridiaceae</taxon>
        <taxon>Clostridium</taxon>
    </lineage>
</organism>
<keyword evidence="3" id="KW-1185">Reference proteome</keyword>
<feature type="transmembrane region" description="Helical" evidence="1">
    <location>
        <begin position="20"/>
        <end position="37"/>
    </location>
</feature>
<sequence>MLYILKKYLKVKAEKDYAIFSIRNLIVCIWMGLLFYMQGTKGQLPQLNFSISVVFSVILIIFSCDCITNKLYTSVNKEITKEDNFYKKIIASNIAVFLKNIFILLYYWVLWMYTF</sequence>
<name>A0ABP3UIC7_9CLOT</name>
<proteinExistence type="predicted"/>
<keyword evidence="1" id="KW-0472">Membrane</keyword>
<dbReference type="EMBL" id="BAAACG010000006">
    <property type="protein sequence ID" value="GAA0735240.1"/>
    <property type="molecule type" value="Genomic_DNA"/>
</dbReference>
<reference evidence="3" key="1">
    <citation type="journal article" date="2019" name="Int. J. Syst. Evol. Microbiol.">
        <title>The Global Catalogue of Microorganisms (GCM) 10K type strain sequencing project: providing services to taxonomists for standard genome sequencing and annotation.</title>
        <authorList>
            <consortium name="The Broad Institute Genomics Platform"/>
            <consortium name="The Broad Institute Genome Sequencing Center for Infectious Disease"/>
            <person name="Wu L."/>
            <person name="Ma J."/>
        </authorList>
    </citation>
    <scope>NUCLEOTIDE SEQUENCE [LARGE SCALE GENOMIC DNA]</scope>
    <source>
        <strain evidence="3">JCM 1407</strain>
    </source>
</reference>
<accession>A0ABP3UIC7</accession>
<evidence type="ECO:0000313" key="3">
    <source>
        <dbReference type="Proteomes" id="UP001501510"/>
    </source>
</evidence>
<evidence type="ECO:0000256" key="1">
    <source>
        <dbReference type="SAM" id="Phobius"/>
    </source>
</evidence>
<comment type="caution">
    <text evidence="2">The sequence shown here is derived from an EMBL/GenBank/DDBJ whole genome shotgun (WGS) entry which is preliminary data.</text>
</comment>
<dbReference type="Proteomes" id="UP001501510">
    <property type="component" value="Unassembled WGS sequence"/>
</dbReference>
<keyword evidence="1" id="KW-0812">Transmembrane</keyword>
<keyword evidence="1" id="KW-1133">Transmembrane helix</keyword>
<gene>
    <name evidence="2" type="ORF">GCM10008906_08700</name>
</gene>